<evidence type="ECO:0000256" key="3">
    <source>
        <dbReference type="ARBA" id="ARBA00011738"/>
    </source>
</evidence>
<organism evidence="11">
    <name type="scientific">freshwater metagenome</name>
    <dbReference type="NCBI Taxonomy" id="449393"/>
    <lineage>
        <taxon>unclassified sequences</taxon>
        <taxon>metagenomes</taxon>
        <taxon>ecological metagenomes</taxon>
    </lineage>
</organism>
<dbReference type="CDD" id="cd07153">
    <property type="entry name" value="Fur_like"/>
    <property type="match status" value="1"/>
</dbReference>
<protein>
    <submittedName>
        <fullName evidence="11">Unannotated protein</fullName>
    </submittedName>
</protein>
<dbReference type="PANTHER" id="PTHR33202">
    <property type="entry name" value="ZINC UPTAKE REGULATION PROTEIN"/>
    <property type="match status" value="1"/>
</dbReference>
<reference evidence="11" key="1">
    <citation type="submission" date="2020-05" db="EMBL/GenBank/DDBJ databases">
        <authorList>
            <person name="Chiriac C."/>
            <person name="Salcher M."/>
            <person name="Ghai R."/>
            <person name="Kavagutti S V."/>
        </authorList>
    </citation>
    <scope>NUCLEOTIDE SEQUENCE</scope>
</reference>
<dbReference type="InterPro" id="IPR036388">
    <property type="entry name" value="WH-like_DNA-bd_sf"/>
</dbReference>
<evidence type="ECO:0000256" key="9">
    <source>
        <dbReference type="ARBA" id="ARBA00023125"/>
    </source>
</evidence>
<evidence type="ECO:0000256" key="2">
    <source>
        <dbReference type="ARBA" id="ARBA00007957"/>
    </source>
</evidence>
<dbReference type="GO" id="GO:0045892">
    <property type="term" value="P:negative regulation of DNA-templated transcription"/>
    <property type="evidence" value="ECO:0007669"/>
    <property type="project" value="TreeGrafter"/>
</dbReference>
<dbReference type="GO" id="GO:0005829">
    <property type="term" value="C:cytosol"/>
    <property type="evidence" value="ECO:0007669"/>
    <property type="project" value="TreeGrafter"/>
</dbReference>
<sequence>MRRNTRQRDAVASALAQIPGFVSAQTLHGQLKAQGDTLGLATVYRTLASLVDDDRADILTSPDGENLYRACTTSRHHHHLICRTCGMTVEIEADAVEQWAQSLASEHGFTGAHHVVDVFGDCAACSAQPRA</sequence>
<dbReference type="SUPFAM" id="SSF46785">
    <property type="entry name" value="Winged helix' DNA-binding domain"/>
    <property type="match status" value="1"/>
</dbReference>
<comment type="subunit">
    <text evidence="3">Homodimer.</text>
</comment>
<evidence type="ECO:0000256" key="8">
    <source>
        <dbReference type="ARBA" id="ARBA00023015"/>
    </source>
</evidence>
<keyword evidence="10" id="KW-0804">Transcription</keyword>
<name>A0A6J7F091_9ZZZZ</name>
<dbReference type="InterPro" id="IPR036390">
    <property type="entry name" value="WH_DNA-bd_sf"/>
</dbReference>
<dbReference type="InterPro" id="IPR002481">
    <property type="entry name" value="FUR"/>
</dbReference>
<dbReference type="GO" id="GO:0000976">
    <property type="term" value="F:transcription cis-regulatory region binding"/>
    <property type="evidence" value="ECO:0007669"/>
    <property type="project" value="TreeGrafter"/>
</dbReference>
<evidence type="ECO:0000256" key="5">
    <source>
        <dbReference type="ARBA" id="ARBA00022491"/>
    </source>
</evidence>
<keyword evidence="9" id="KW-0238">DNA-binding</keyword>
<dbReference type="PANTHER" id="PTHR33202:SF2">
    <property type="entry name" value="FERRIC UPTAKE REGULATION PROTEIN"/>
    <property type="match status" value="1"/>
</dbReference>
<dbReference type="FunFam" id="1.10.10.10:FF:000459">
    <property type="entry name" value="Ferric uptake regulation protein"/>
    <property type="match status" value="1"/>
</dbReference>
<accession>A0A6J7F091</accession>
<comment type="subcellular location">
    <subcellularLocation>
        <location evidence="1">Cytoplasm</location>
    </subcellularLocation>
</comment>
<keyword evidence="7" id="KW-0862">Zinc</keyword>
<dbReference type="EMBL" id="CAFBMB010000004">
    <property type="protein sequence ID" value="CAB4888141.1"/>
    <property type="molecule type" value="Genomic_DNA"/>
</dbReference>
<proteinExistence type="inferred from homology"/>
<keyword evidence="4" id="KW-0963">Cytoplasm</keyword>
<comment type="similarity">
    <text evidence="2">Belongs to the Fur family.</text>
</comment>
<evidence type="ECO:0000256" key="4">
    <source>
        <dbReference type="ARBA" id="ARBA00022490"/>
    </source>
</evidence>
<dbReference type="Pfam" id="PF01475">
    <property type="entry name" value="FUR"/>
    <property type="match status" value="1"/>
</dbReference>
<dbReference type="GO" id="GO:0003700">
    <property type="term" value="F:DNA-binding transcription factor activity"/>
    <property type="evidence" value="ECO:0007669"/>
    <property type="project" value="InterPro"/>
</dbReference>
<gene>
    <name evidence="11" type="ORF">UFOPK3516_00113</name>
</gene>
<keyword evidence="8" id="KW-0805">Transcription regulation</keyword>
<evidence type="ECO:0000256" key="6">
    <source>
        <dbReference type="ARBA" id="ARBA00022723"/>
    </source>
</evidence>
<dbReference type="AlphaFoldDB" id="A0A6J7F091"/>
<evidence type="ECO:0000256" key="1">
    <source>
        <dbReference type="ARBA" id="ARBA00004496"/>
    </source>
</evidence>
<evidence type="ECO:0000256" key="7">
    <source>
        <dbReference type="ARBA" id="ARBA00022833"/>
    </source>
</evidence>
<evidence type="ECO:0000256" key="10">
    <source>
        <dbReference type="ARBA" id="ARBA00023163"/>
    </source>
</evidence>
<dbReference type="GO" id="GO:1900376">
    <property type="term" value="P:regulation of secondary metabolite biosynthetic process"/>
    <property type="evidence" value="ECO:0007669"/>
    <property type="project" value="TreeGrafter"/>
</dbReference>
<keyword evidence="6" id="KW-0479">Metal-binding</keyword>
<dbReference type="Gene3D" id="1.10.10.10">
    <property type="entry name" value="Winged helix-like DNA-binding domain superfamily/Winged helix DNA-binding domain"/>
    <property type="match status" value="1"/>
</dbReference>
<dbReference type="Gene3D" id="3.30.1490.190">
    <property type="match status" value="1"/>
</dbReference>
<keyword evidence="5" id="KW-0678">Repressor</keyword>
<dbReference type="InterPro" id="IPR043135">
    <property type="entry name" value="Fur_C"/>
</dbReference>
<evidence type="ECO:0000313" key="11">
    <source>
        <dbReference type="EMBL" id="CAB4888141.1"/>
    </source>
</evidence>
<dbReference type="GO" id="GO:0008270">
    <property type="term" value="F:zinc ion binding"/>
    <property type="evidence" value="ECO:0007669"/>
    <property type="project" value="TreeGrafter"/>
</dbReference>